<keyword evidence="4 5" id="KW-0472">Membrane</keyword>
<dbReference type="AlphaFoldDB" id="X1L6A4"/>
<proteinExistence type="predicted"/>
<protein>
    <recommendedName>
        <fullName evidence="7">Membrane transporter protein</fullName>
    </recommendedName>
</protein>
<dbReference type="Pfam" id="PF01925">
    <property type="entry name" value="TauE"/>
    <property type="match status" value="1"/>
</dbReference>
<evidence type="ECO:0000313" key="6">
    <source>
        <dbReference type="EMBL" id="GAI01431.1"/>
    </source>
</evidence>
<feature type="transmembrane region" description="Helical" evidence="5">
    <location>
        <begin position="16"/>
        <end position="36"/>
    </location>
</feature>
<feature type="transmembrane region" description="Helical" evidence="5">
    <location>
        <begin position="164"/>
        <end position="191"/>
    </location>
</feature>
<comment type="subcellular location">
    <subcellularLocation>
        <location evidence="1">Membrane</location>
        <topology evidence="1">Multi-pass membrane protein</topology>
    </subcellularLocation>
</comment>
<feature type="non-terminal residue" evidence="6">
    <location>
        <position position="226"/>
    </location>
</feature>
<evidence type="ECO:0000256" key="1">
    <source>
        <dbReference type="ARBA" id="ARBA00004141"/>
    </source>
</evidence>
<reference evidence="6" key="1">
    <citation type="journal article" date="2014" name="Front. Microbiol.">
        <title>High frequency of phylogenetically diverse reductive dehalogenase-homologous genes in deep subseafloor sedimentary metagenomes.</title>
        <authorList>
            <person name="Kawai M."/>
            <person name="Futagami T."/>
            <person name="Toyoda A."/>
            <person name="Takaki Y."/>
            <person name="Nishi S."/>
            <person name="Hori S."/>
            <person name="Arai W."/>
            <person name="Tsubouchi T."/>
            <person name="Morono Y."/>
            <person name="Uchiyama I."/>
            <person name="Ito T."/>
            <person name="Fujiyama A."/>
            <person name="Inagaki F."/>
            <person name="Takami H."/>
        </authorList>
    </citation>
    <scope>NUCLEOTIDE SEQUENCE</scope>
    <source>
        <strain evidence="6">Expedition CK06-06</strain>
    </source>
</reference>
<dbReference type="PANTHER" id="PTHR43701:SF2">
    <property type="entry name" value="MEMBRANE TRANSPORTER PROTEIN YJNA-RELATED"/>
    <property type="match status" value="1"/>
</dbReference>
<evidence type="ECO:0000256" key="5">
    <source>
        <dbReference type="SAM" id="Phobius"/>
    </source>
</evidence>
<sequence length="226" mass="23747">MTTPAMRDLLRTSGHVALGTPLPIIVPTAFSGALVFRRKGMLKYRIGAVCALAGSVTVLLGAAATAYFTGREMMLITSAFIALLAARFALASKETKPRVKKAPTKLLFRATFVGLAAGALSGFLGVGGGVILVPAMVLLLNFRVHEAVGTSLMVMAIYAIPGSVAHYLLGHVDIALLIPIALGSVLGAQFGARLAVRTREKRLRLAFSVFLLMVAVSMAALELLGW</sequence>
<gene>
    <name evidence="6" type="ORF">S06H3_05239</name>
</gene>
<organism evidence="6">
    <name type="scientific">marine sediment metagenome</name>
    <dbReference type="NCBI Taxonomy" id="412755"/>
    <lineage>
        <taxon>unclassified sequences</taxon>
        <taxon>metagenomes</taxon>
        <taxon>ecological metagenomes</taxon>
    </lineage>
</organism>
<feature type="transmembrane region" description="Helical" evidence="5">
    <location>
        <begin position="203"/>
        <end position="221"/>
    </location>
</feature>
<evidence type="ECO:0000256" key="3">
    <source>
        <dbReference type="ARBA" id="ARBA00022989"/>
    </source>
</evidence>
<evidence type="ECO:0000256" key="4">
    <source>
        <dbReference type="ARBA" id="ARBA00023136"/>
    </source>
</evidence>
<feature type="transmembrane region" description="Helical" evidence="5">
    <location>
        <begin position="111"/>
        <end position="144"/>
    </location>
</feature>
<feature type="transmembrane region" description="Helical" evidence="5">
    <location>
        <begin position="48"/>
        <end position="67"/>
    </location>
</feature>
<evidence type="ECO:0008006" key="7">
    <source>
        <dbReference type="Google" id="ProtNLM"/>
    </source>
</evidence>
<comment type="caution">
    <text evidence="6">The sequence shown here is derived from an EMBL/GenBank/DDBJ whole genome shotgun (WGS) entry which is preliminary data.</text>
</comment>
<dbReference type="GO" id="GO:0016020">
    <property type="term" value="C:membrane"/>
    <property type="evidence" value="ECO:0007669"/>
    <property type="project" value="UniProtKB-SubCell"/>
</dbReference>
<dbReference type="PANTHER" id="PTHR43701">
    <property type="entry name" value="MEMBRANE TRANSPORTER PROTEIN MJ0441-RELATED"/>
    <property type="match status" value="1"/>
</dbReference>
<keyword evidence="2 5" id="KW-0812">Transmembrane</keyword>
<dbReference type="InterPro" id="IPR051598">
    <property type="entry name" value="TSUP/Inactive_protease-like"/>
</dbReference>
<keyword evidence="3 5" id="KW-1133">Transmembrane helix</keyword>
<name>X1L6A4_9ZZZZ</name>
<evidence type="ECO:0000256" key="2">
    <source>
        <dbReference type="ARBA" id="ARBA00022692"/>
    </source>
</evidence>
<dbReference type="InterPro" id="IPR002781">
    <property type="entry name" value="TM_pro_TauE-like"/>
</dbReference>
<feature type="transmembrane region" description="Helical" evidence="5">
    <location>
        <begin position="73"/>
        <end position="90"/>
    </location>
</feature>
<dbReference type="EMBL" id="BARV01001920">
    <property type="protein sequence ID" value="GAI01431.1"/>
    <property type="molecule type" value="Genomic_DNA"/>
</dbReference>
<accession>X1L6A4</accession>